<evidence type="ECO:0000256" key="1">
    <source>
        <dbReference type="ARBA" id="ARBA00001974"/>
    </source>
</evidence>
<name>A0A1W2WLM4_CIOIN</name>
<keyword evidence="5" id="KW-0560">Oxidoreductase</keyword>
<dbReference type="GO" id="GO:0050660">
    <property type="term" value="F:flavin adenine dinucleotide binding"/>
    <property type="evidence" value="ECO:0007669"/>
    <property type="project" value="InterPro"/>
</dbReference>
<evidence type="ECO:0000256" key="8">
    <source>
        <dbReference type="RuleBase" id="RU003969"/>
    </source>
</evidence>
<dbReference type="InterPro" id="IPR007867">
    <property type="entry name" value="GMC_OxRtase_C"/>
</dbReference>
<comment type="catalytic activity">
    <reaction evidence="8">
        <text>choline + A = betaine aldehyde + AH2</text>
        <dbReference type="Rhea" id="RHEA:17433"/>
        <dbReference type="ChEBI" id="CHEBI:13193"/>
        <dbReference type="ChEBI" id="CHEBI:15354"/>
        <dbReference type="ChEBI" id="CHEBI:15710"/>
        <dbReference type="ChEBI" id="CHEBI:17499"/>
        <dbReference type="EC" id="1.1.99.1"/>
    </reaction>
</comment>
<keyword evidence="3 7" id="KW-0285">Flavoprotein</keyword>
<dbReference type="AlphaFoldDB" id="A0A1W2WLM4"/>
<evidence type="ECO:0000256" key="7">
    <source>
        <dbReference type="RuleBase" id="RU003968"/>
    </source>
</evidence>
<keyword evidence="12" id="KW-1185">Reference proteome</keyword>
<comment type="cofactor">
    <cofactor evidence="1 6">
        <name>FAD</name>
        <dbReference type="ChEBI" id="CHEBI:57692"/>
    </cofactor>
</comment>
<dbReference type="Pfam" id="PF00732">
    <property type="entry name" value="GMC_oxred_N"/>
    <property type="match status" value="1"/>
</dbReference>
<dbReference type="InterPro" id="IPR012132">
    <property type="entry name" value="GMC_OxRdtase"/>
</dbReference>
<dbReference type="EC" id="1.1.99.1" evidence="8"/>
<dbReference type="GeneTree" id="ENSGT00530000063260"/>
<evidence type="ECO:0000313" key="11">
    <source>
        <dbReference type="Ensembl" id="ENSCINP00000007524.3"/>
    </source>
</evidence>
<proteinExistence type="inferred from homology"/>
<accession>A0A1W2WLM4</accession>
<evidence type="ECO:0000256" key="2">
    <source>
        <dbReference type="ARBA" id="ARBA00010790"/>
    </source>
</evidence>
<evidence type="ECO:0000313" key="12">
    <source>
        <dbReference type="Proteomes" id="UP000008144"/>
    </source>
</evidence>
<protein>
    <recommendedName>
        <fullName evidence="8">Choline dehydrogenase</fullName>
        <ecNumber evidence="8">1.1.99.1</ecNumber>
    </recommendedName>
</protein>
<dbReference type="NCBIfam" id="NF002550">
    <property type="entry name" value="PRK02106.1"/>
    <property type="match status" value="1"/>
</dbReference>
<reference evidence="11" key="2">
    <citation type="submission" date="2025-08" db="UniProtKB">
        <authorList>
            <consortium name="Ensembl"/>
        </authorList>
    </citation>
    <scope>IDENTIFICATION</scope>
</reference>
<evidence type="ECO:0000259" key="10">
    <source>
        <dbReference type="PROSITE" id="PS00624"/>
    </source>
</evidence>
<dbReference type="PANTHER" id="PTHR11552">
    <property type="entry name" value="GLUCOSE-METHANOL-CHOLINE GMC OXIDOREDUCTASE"/>
    <property type="match status" value="1"/>
</dbReference>
<evidence type="ECO:0000256" key="4">
    <source>
        <dbReference type="ARBA" id="ARBA00022827"/>
    </source>
</evidence>
<dbReference type="Pfam" id="PF05199">
    <property type="entry name" value="GMC_oxred_C"/>
    <property type="match status" value="1"/>
</dbReference>
<dbReference type="KEGG" id="cin:100183857"/>
<feature type="domain" description="Glucose-methanol-choline oxidoreductase N-terminal" evidence="9">
    <location>
        <begin position="117"/>
        <end position="140"/>
    </location>
</feature>
<evidence type="ECO:0000256" key="3">
    <source>
        <dbReference type="ARBA" id="ARBA00022630"/>
    </source>
</evidence>
<accession>F7AXK5</accession>
<dbReference type="UniPathway" id="UPA00529">
    <property type="reaction ID" value="UER00385"/>
</dbReference>
<evidence type="ECO:0000259" key="9">
    <source>
        <dbReference type="PROSITE" id="PS00623"/>
    </source>
</evidence>
<comment type="pathway">
    <text evidence="8">Amine and polyamine biosynthesis; betaine biosynthesis via choline pathway; betaine aldehyde from choline (cytochrome c reductase route): step 1/1.</text>
</comment>
<comment type="similarity">
    <text evidence="2 7">Belongs to the GMC oxidoreductase family.</text>
</comment>
<dbReference type="PROSITE" id="PS00624">
    <property type="entry name" value="GMC_OXRED_2"/>
    <property type="match status" value="1"/>
</dbReference>
<dbReference type="GO" id="GO:0008812">
    <property type="term" value="F:choline dehydrogenase activity"/>
    <property type="evidence" value="ECO:0000318"/>
    <property type="project" value="GO_Central"/>
</dbReference>
<dbReference type="eggNOG" id="KOG1238">
    <property type="taxonomic scope" value="Eukaryota"/>
</dbReference>
<dbReference type="OrthoDB" id="269227at2759"/>
<evidence type="ECO:0000256" key="5">
    <source>
        <dbReference type="ARBA" id="ARBA00023002"/>
    </source>
</evidence>
<dbReference type="RefSeq" id="XP_002129749.1">
    <property type="nucleotide sequence ID" value="XM_002129713.4"/>
</dbReference>
<dbReference type="RefSeq" id="XP_018671213.1">
    <property type="nucleotide sequence ID" value="XM_018815668.2"/>
</dbReference>
<evidence type="ECO:0000256" key="6">
    <source>
        <dbReference type="PIRSR" id="PIRSR000137-2"/>
    </source>
</evidence>
<feature type="binding site" evidence="6">
    <location>
        <position position="119"/>
    </location>
    <ligand>
        <name>FAD</name>
        <dbReference type="ChEBI" id="CHEBI:57692"/>
    </ligand>
</feature>
<reference evidence="12" key="1">
    <citation type="journal article" date="2002" name="Science">
        <title>The draft genome of Ciona intestinalis: insights into chordate and vertebrate origins.</title>
        <authorList>
            <person name="Dehal P."/>
            <person name="Satou Y."/>
            <person name="Campbell R.K."/>
            <person name="Chapman J."/>
            <person name="Degnan B."/>
            <person name="De Tomaso A."/>
            <person name="Davidson B."/>
            <person name="Di Gregorio A."/>
            <person name="Gelpke M."/>
            <person name="Goodstein D.M."/>
            <person name="Harafuji N."/>
            <person name="Hastings K.E."/>
            <person name="Ho I."/>
            <person name="Hotta K."/>
            <person name="Huang W."/>
            <person name="Kawashima T."/>
            <person name="Lemaire P."/>
            <person name="Martinez D."/>
            <person name="Meinertzhagen I.A."/>
            <person name="Necula S."/>
            <person name="Nonaka M."/>
            <person name="Putnam N."/>
            <person name="Rash S."/>
            <person name="Saiga H."/>
            <person name="Satake M."/>
            <person name="Terry A."/>
            <person name="Yamada L."/>
            <person name="Wang H.G."/>
            <person name="Awazu S."/>
            <person name="Azumi K."/>
            <person name="Boore J."/>
            <person name="Branno M."/>
            <person name="Chin-Bow S."/>
            <person name="DeSantis R."/>
            <person name="Doyle S."/>
            <person name="Francino P."/>
            <person name="Keys D.N."/>
            <person name="Haga S."/>
            <person name="Hayashi H."/>
            <person name="Hino K."/>
            <person name="Imai K.S."/>
            <person name="Inaba K."/>
            <person name="Kano S."/>
            <person name="Kobayashi K."/>
            <person name="Kobayashi M."/>
            <person name="Lee B.I."/>
            <person name="Makabe K.W."/>
            <person name="Manohar C."/>
            <person name="Matassi G."/>
            <person name="Medina M."/>
            <person name="Mochizuki Y."/>
            <person name="Mount S."/>
            <person name="Morishita T."/>
            <person name="Miura S."/>
            <person name="Nakayama A."/>
            <person name="Nishizaka S."/>
            <person name="Nomoto H."/>
            <person name="Ohta F."/>
            <person name="Oishi K."/>
            <person name="Rigoutsos I."/>
            <person name="Sano M."/>
            <person name="Sasaki A."/>
            <person name="Sasakura Y."/>
            <person name="Shoguchi E."/>
            <person name="Shin-i T."/>
            <person name="Spagnuolo A."/>
            <person name="Stainier D."/>
            <person name="Suzuki M.M."/>
            <person name="Tassy O."/>
            <person name="Takatori N."/>
            <person name="Tokuoka M."/>
            <person name="Yagi K."/>
            <person name="Yoshizaki F."/>
            <person name="Wada S."/>
            <person name="Zhang C."/>
            <person name="Hyatt P.D."/>
            <person name="Larimer F."/>
            <person name="Detter C."/>
            <person name="Doggett N."/>
            <person name="Glavina T."/>
            <person name="Hawkins T."/>
            <person name="Richardson P."/>
            <person name="Lucas S."/>
            <person name="Kohara Y."/>
            <person name="Levine M."/>
            <person name="Satoh N."/>
            <person name="Rokhsar D.S."/>
        </authorList>
    </citation>
    <scope>NUCLEOTIDE SEQUENCE [LARGE SCALE GENOMIC DNA]</scope>
</reference>
<reference evidence="11" key="3">
    <citation type="submission" date="2025-09" db="UniProtKB">
        <authorList>
            <consortium name="Ensembl"/>
        </authorList>
    </citation>
    <scope>IDENTIFICATION</scope>
</reference>
<dbReference type="PANTHER" id="PTHR11552:SF147">
    <property type="entry name" value="CHOLINE DEHYDROGENASE, MITOCHONDRIAL"/>
    <property type="match status" value="1"/>
</dbReference>
<dbReference type="Ensembl" id="ENSCINT00000007524.3">
    <property type="protein sequence ID" value="ENSCINP00000007524.3"/>
    <property type="gene ID" value="ENSCING00000003645.3"/>
</dbReference>
<dbReference type="GO" id="GO:0019285">
    <property type="term" value="P:glycine betaine biosynthetic process from choline"/>
    <property type="evidence" value="ECO:0007669"/>
    <property type="project" value="UniProtKB-UniPathway"/>
</dbReference>
<dbReference type="OMA" id="NHFESCA"/>
<dbReference type="Gene3D" id="3.50.50.60">
    <property type="entry name" value="FAD/NAD(P)-binding domain"/>
    <property type="match status" value="1"/>
</dbReference>
<dbReference type="InterPro" id="IPR011533">
    <property type="entry name" value="BetA"/>
</dbReference>
<dbReference type="SUPFAM" id="SSF54373">
    <property type="entry name" value="FAD-linked reductases, C-terminal domain"/>
    <property type="match status" value="1"/>
</dbReference>
<feature type="domain" description="Glucose-methanol-choline oxidoreductase N-terminal" evidence="10">
    <location>
        <begin position="289"/>
        <end position="303"/>
    </location>
</feature>
<dbReference type="PROSITE" id="PS00623">
    <property type="entry name" value="GMC_OXRED_1"/>
    <property type="match status" value="1"/>
</dbReference>
<dbReference type="FunCoup" id="A0A1W2WLM4">
    <property type="interactions" value="12"/>
</dbReference>
<dbReference type="STRING" id="7719.ENSCINP00000007524"/>
<organism evidence="11 12">
    <name type="scientific">Ciona intestinalis</name>
    <name type="common">Transparent sea squirt</name>
    <name type="synonym">Ascidia intestinalis</name>
    <dbReference type="NCBI Taxonomy" id="7719"/>
    <lineage>
        <taxon>Eukaryota</taxon>
        <taxon>Metazoa</taxon>
        <taxon>Chordata</taxon>
        <taxon>Tunicata</taxon>
        <taxon>Ascidiacea</taxon>
        <taxon>Phlebobranchia</taxon>
        <taxon>Cionidae</taxon>
        <taxon>Ciona</taxon>
    </lineage>
</organism>
<dbReference type="InterPro" id="IPR000172">
    <property type="entry name" value="GMC_OxRdtase_N"/>
</dbReference>
<dbReference type="NCBIfam" id="TIGR01810">
    <property type="entry name" value="betA"/>
    <property type="match status" value="1"/>
</dbReference>
<dbReference type="InParanoid" id="A0A1W2WLM4"/>
<dbReference type="GO" id="GO:0005743">
    <property type="term" value="C:mitochondrial inner membrane"/>
    <property type="evidence" value="ECO:0000318"/>
    <property type="project" value="GO_Central"/>
</dbReference>
<dbReference type="Gene3D" id="3.30.560.10">
    <property type="entry name" value="Glucose Oxidase, domain 3"/>
    <property type="match status" value="1"/>
</dbReference>
<dbReference type="SUPFAM" id="SSF51905">
    <property type="entry name" value="FAD/NAD(P)-binding domain"/>
    <property type="match status" value="1"/>
</dbReference>
<dbReference type="PIRSF" id="PIRSF000137">
    <property type="entry name" value="Alcohol_oxidase"/>
    <property type="match status" value="1"/>
</dbReference>
<keyword evidence="4 6" id="KW-0274">FAD</keyword>
<gene>
    <name evidence="11" type="primary">LOC100183857</name>
</gene>
<dbReference type="InterPro" id="IPR036188">
    <property type="entry name" value="FAD/NAD-bd_sf"/>
</dbReference>
<feature type="binding site" evidence="6">
    <location>
        <begin position="127"/>
        <end position="130"/>
    </location>
    <ligand>
        <name>FAD</name>
        <dbReference type="ChEBI" id="CHEBI:57692"/>
    </ligand>
</feature>
<dbReference type="RefSeq" id="XP_018671212.1">
    <property type="nucleotide sequence ID" value="XM_018815667.2"/>
</dbReference>
<dbReference type="Proteomes" id="UP000008144">
    <property type="component" value="Unassembled WGS sequence"/>
</dbReference>
<sequence>MRLLRLSWRNKLTCSKLRCFSTSAVLFKTKSEYTHVIVGAGSAGCVLANRLSEDPDRKVLLLEAGPKDQFLNSFRLSWKIHMPAALTYNLCDDKYNWFYHTTPQKHVNNRVMYWPRGRVWGGSSSLNAMVYIRGHAYDYDRWESEGAKDWRYDCVLPYFKKAQSHELGEDTYRGGSGPLNVTVGSQENPLFQAFIDAAQQAGYPFTPDMNGYQQEGVGPMDMTVHQGKRWSTASAYLRPALQRENLTTEVKCLTNRILFDGNRATGVEYIQDGEVKQVHSTSDVIICGGAINSPQLLMLSGIGDGDDLKELDIPVVAHLPGVGQNLQDHLELYVQHKCKKPITLYSAQQPVNMVKIGLEWLWKQTGLGSSSHLSAGGFIRSRPGLTHPDLQFHFLPSQVIDHGRKPSECHAFQVHVGSLRATSKGWLKLQSKDPTAHPIIEPNYLETEIDRWELRESVKLTREIFQQSAFDEFCGEELRPGPETQSDAELDAFVREKCDSAYHPSCTCKMGSPDDPMAVVDPQTKVIGVENLRVIDSSIMPSVVSGNLNAPTIMIAEKAADMIRGREALCTPDTPVYRPANLETQR</sequence>
<dbReference type="GeneID" id="100183857"/>